<feature type="chain" id="PRO_5004726773" evidence="6">
    <location>
        <begin position="23"/>
        <end position="172"/>
    </location>
</feature>
<gene>
    <name evidence="8" type="ORF">N177_1131</name>
</gene>
<organism evidence="8 9">
    <name type="scientific">Lutibaculum baratangense AMV1</name>
    <dbReference type="NCBI Taxonomy" id="631454"/>
    <lineage>
        <taxon>Bacteria</taxon>
        <taxon>Pseudomonadati</taxon>
        <taxon>Pseudomonadota</taxon>
        <taxon>Alphaproteobacteria</taxon>
        <taxon>Hyphomicrobiales</taxon>
        <taxon>Tepidamorphaceae</taxon>
        <taxon>Lutibaculum</taxon>
    </lineage>
</organism>
<dbReference type="Proteomes" id="UP000017819">
    <property type="component" value="Unassembled WGS sequence"/>
</dbReference>
<sequence>MLLKQTMLTAALALALCGPAVAQSTGPGDPEAVDEDDGRYYDADGLPTFNIAEDGTVDFPTYSGFRRYHAECHVCHGPDGLGSTYAPSLVQSVRQKSYETFVEVVVNGREHVDSGNRNVMPAFGTNPNVMCYLDDIYTYLRARAQGDLPRGRPANTEPKSDTFSDMENACMG</sequence>
<evidence type="ECO:0000313" key="9">
    <source>
        <dbReference type="Proteomes" id="UP000017819"/>
    </source>
</evidence>
<proteinExistence type="predicted"/>
<feature type="region of interest" description="Disordered" evidence="5">
    <location>
        <begin position="147"/>
        <end position="172"/>
    </location>
</feature>
<dbReference type="GO" id="GO:0009055">
    <property type="term" value="F:electron transfer activity"/>
    <property type="evidence" value="ECO:0007669"/>
    <property type="project" value="InterPro"/>
</dbReference>
<name>V4RI28_9HYPH</name>
<evidence type="ECO:0000256" key="5">
    <source>
        <dbReference type="SAM" id="MobiDB-lite"/>
    </source>
</evidence>
<keyword evidence="9" id="KW-1185">Reference proteome</keyword>
<dbReference type="GO" id="GO:0020037">
    <property type="term" value="F:heme binding"/>
    <property type="evidence" value="ECO:0007669"/>
    <property type="project" value="InterPro"/>
</dbReference>
<dbReference type="GO" id="GO:0046872">
    <property type="term" value="F:metal ion binding"/>
    <property type="evidence" value="ECO:0007669"/>
    <property type="project" value="UniProtKB-KW"/>
</dbReference>
<evidence type="ECO:0000256" key="1">
    <source>
        <dbReference type="ARBA" id="ARBA00022617"/>
    </source>
</evidence>
<dbReference type="eggNOG" id="COG2010">
    <property type="taxonomic scope" value="Bacteria"/>
</dbReference>
<evidence type="ECO:0000256" key="6">
    <source>
        <dbReference type="SAM" id="SignalP"/>
    </source>
</evidence>
<accession>V4RI28</accession>
<feature type="domain" description="Cytochrome c" evidence="7">
    <location>
        <begin position="50"/>
        <end position="144"/>
    </location>
</feature>
<dbReference type="Gene3D" id="1.10.760.10">
    <property type="entry name" value="Cytochrome c-like domain"/>
    <property type="match status" value="1"/>
</dbReference>
<protein>
    <submittedName>
        <fullName evidence="8">Cytochrome c oxidase polypeptide II</fullName>
        <ecNumber evidence="8">1.9.3.1</ecNumber>
    </submittedName>
</protein>
<keyword evidence="6" id="KW-0732">Signal</keyword>
<evidence type="ECO:0000259" key="7">
    <source>
        <dbReference type="PROSITE" id="PS51007"/>
    </source>
</evidence>
<dbReference type="PATRIC" id="fig|631454.5.peg.1116"/>
<dbReference type="GO" id="GO:0016491">
    <property type="term" value="F:oxidoreductase activity"/>
    <property type="evidence" value="ECO:0007669"/>
    <property type="project" value="UniProtKB-KW"/>
</dbReference>
<keyword evidence="8" id="KW-0560">Oxidoreductase</keyword>
<dbReference type="STRING" id="631454.N177_1131"/>
<dbReference type="EC" id="1.9.3.1" evidence="8"/>
<dbReference type="PROSITE" id="PS51007">
    <property type="entry name" value="CYTC"/>
    <property type="match status" value="1"/>
</dbReference>
<evidence type="ECO:0000313" key="8">
    <source>
        <dbReference type="EMBL" id="ESR25796.1"/>
    </source>
</evidence>
<evidence type="ECO:0000256" key="4">
    <source>
        <dbReference type="PROSITE-ProRule" id="PRU00433"/>
    </source>
</evidence>
<keyword evidence="1 4" id="KW-0349">Heme</keyword>
<evidence type="ECO:0000256" key="3">
    <source>
        <dbReference type="ARBA" id="ARBA00023004"/>
    </source>
</evidence>
<keyword evidence="2 4" id="KW-0479">Metal-binding</keyword>
<dbReference type="AlphaFoldDB" id="V4RI28"/>
<dbReference type="Pfam" id="PF13442">
    <property type="entry name" value="Cytochrome_CBB3"/>
    <property type="match status" value="1"/>
</dbReference>
<dbReference type="OrthoDB" id="5770300at2"/>
<comment type="caution">
    <text evidence="8">The sequence shown here is derived from an EMBL/GenBank/DDBJ whole genome shotgun (WGS) entry which is preliminary data.</text>
</comment>
<dbReference type="InterPro" id="IPR009056">
    <property type="entry name" value="Cyt_c-like_dom"/>
</dbReference>
<dbReference type="SUPFAM" id="SSF46626">
    <property type="entry name" value="Cytochrome c"/>
    <property type="match status" value="1"/>
</dbReference>
<keyword evidence="3 4" id="KW-0408">Iron</keyword>
<dbReference type="InterPro" id="IPR036909">
    <property type="entry name" value="Cyt_c-like_dom_sf"/>
</dbReference>
<dbReference type="NCBIfam" id="TIGR03874">
    <property type="entry name" value="4cys_cytochr"/>
    <property type="match status" value="1"/>
</dbReference>
<evidence type="ECO:0000256" key="2">
    <source>
        <dbReference type="ARBA" id="ARBA00022723"/>
    </source>
</evidence>
<feature type="signal peptide" evidence="6">
    <location>
        <begin position="1"/>
        <end position="22"/>
    </location>
</feature>
<dbReference type="InterPro" id="IPR022411">
    <property type="entry name" value="C-typ_cyt_methanol_metab-rel"/>
</dbReference>
<dbReference type="EMBL" id="AWXZ01000017">
    <property type="protein sequence ID" value="ESR25796.1"/>
    <property type="molecule type" value="Genomic_DNA"/>
</dbReference>
<reference evidence="8 9" key="1">
    <citation type="journal article" date="2014" name="Genome Announc.">
        <title>Draft Genome Sequence of Lutibaculum baratangense Strain AMV1T, Isolated from a Mud Volcano in Andamans, India.</title>
        <authorList>
            <person name="Singh A."/>
            <person name="Sreenivas A."/>
            <person name="Sathyanarayana Reddy G."/>
            <person name="Pinnaka A.K."/>
            <person name="Shivaji S."/>
        </authorList>
    </citation>
    <scope>NUCLEOTIDE SEQUENCE [LARGE SCALE GENOMIC DNA]</scope>
    <source>
        <strain evidence="8 9">AMV1</strain>
    </source>
</reference>